<dbReference type="AlphaFoldDB" id="A0A4Q9MVK9"/>
<evidence type="ECO:0000259" key="2">
    <source>
        <dbReference type="PROSITE" id="PS50097"/>
    </source>
</evidence>
<evidence type="ECO:0000313" key="3">
    <source>
        <dbReference type="EMBL" id="TBU30336.1"/>
    </source>
</evidence>
<dbReference type="SMART" id="SM00225">
    <property type="entry name" value="BTB"/>
    <property type="match status" value="1"/>
</dbReference>
<feature type="domain" description="BTB" evidence="2">
    <location>
        <begin position="44"/>
        <end position="105"/>
    </location>
</feature>
<dbReference type="Proteomes" id="UP000292957">
    <property type="component" value="Unassembled WGS sequence"/>
</dbReference>
<dbReference type="InterPro" id="IPR000210">
    <property type="entry name" value="BTB/POZ_dom"/>
</dbReference>
<reference evidence="3" key="1">
    <citation type="submission" date="2019-01" db="EMBL/GenBank/DDBJ databases">
        <title>Draft genome sequences of three monokaryotic isolates of the white-rot basidiomycete fungus Dichomitus squalens.</title>
        <authorList>
            <consortium name="DOE Joint Genome Institute"/>
            <person name="Lopez S.C."/>
            <person name="Andreopoulos B."/>
            <person name="Pangilinan J."/>
            <person name="Lipzen A."/>
            <person name="Riley R."/>
            <person name="Ahrendt S."/>
            <person name="Ng V."/>
            <person name="Barry K."/>
            <person name="Daum C."/>
            <person name="Grigoriev I.V."/>
            <person name="Hilden K.S."/>
            <person name="Makela M.R."/>
            <person name="de Vries R.P."/>
        </authorList>
    </citation>
    <scope>NUCLEOTIDE SEQUENCE [LARGE SCALE GENOMIC DNA]</scope>
    <source>
        <strain evidence="3">OM18370.1</strain>
    </source>
</reference>
<protein>
    <recommendedName>
        <fullName evidence="2">BTB domain-containing protein</fullName>
    </recommendedName>
</protein>
<sequence length="167" mass="19182">MTDPGPSRKRPKLEEPDESDTAADSPDVDEKPFVNHPTLYFDDGNVILTTGRTLFCVHRSLLSKHSPVFRELFEQKHDRFRGLTQITMEETREDLEALLGVIYDGLRYDVQDLTVETFPTLATLLRMSKQYEVEKPVEDIVARIRAEWPATLAQHDAKEAKLRAERA</sequence>
<evidence type="ECO:0000256" key="1">
    <source>
        <dbReference type="SAM" id="MobiDB-lite"/>
    </source>
</evidence>
<dbReference type="EMBL" id="ML143406">
    <property type="protein sequence ID" value="TBU30336.1"/>
    <property type="molecule type" value="Genomic_DNA"/>
</dbReference>
<gene>
    <name evidence="3" type="ORF">BD311DRAFT_612576</name>
</gene>
<feature type="non-terminal residue" evidence="3">
    <location>
        <position position="167"/>
    </location>
</feature>
<dbReference type="PROSITE" id="PS50097">
    <property type="entry name" value="BTB"/>
    <property type="match status" value="1"/>
</dbReference>
<proteinExistence type="predicted"/>
<dbReference type="Pfam" id="PF00651">
    <property type="entry name" value="BTB"/>
    <property type="match status" value="1"/>
</dbReference>
<dbReference type="Gene3D" id="3.30.710.10">
    <property type="entry name" value="Potassium Channel Kv1.1, Chain A"/>
    <property type="match status" value="1"/>
</dbReference>
<name>A0A4Q9MVK9_9APHY</name>
<accession>A0A4Q9MVK9</accession>
<dbReference type="OrthoDB" id="3218112at2759"/>
<organism evidence="3">
    <name type="scientific">Dichomitus squalens</name>
    <dbReference type="NCBI Taxonomy" id="114155"/>
    <lineage>
        <taxon>Eukaryota</taxon>
        <taxon>Fungi</taxon>
        <taxon>Dikarya</taxon>
        <taxon>Basidiomycota</taxon>
        <taxon>Agaricomycotina</taxon>
        <taxon>Agaricomycetes</taxon>
        <taxon>Polyporales</taxon>
        <taxon>Polyporaceae</taxon>
        <taxon>Dichomitus</taxon>
    </lineage>
</organism>
<dbReference type="SUPFAM" id="SSF54695">
    <property type="entry name" value="POZ domain"/>
    <property type="match status" value="1"/>
</dbReference>
<feature type="region of interest" description="Disordered" evidence="1">
    <location>
        <begin position="1"/>
        <end position="31"/>
    </location>
</feature>
<dbReference type="InterPro" id="IPR011333">
    <property type="entry name" value="SKP1/BTB/POZ_sf"/>
</dbReference>
<dbReference type="CDD" id="cd18186">
    <property type="entry name" value="BTB_POZ_ZBTB_KLHL-like"/>
    <property type="match status" value="1"/>
</dbReference>